<protein>
    <submittedName>
        <fullName evidence="3">Uncharacterized protein</fullName>
    </submittedName>
</protein>
<accession>A0A7S2L8U1</accession>
<keyword evidence="1" id="KW-0175">Coiled coil</keyword>
<dbReference type="EMBL" id="HBGY01025285">
    <property type="protein sequence ID" value="CAD9597731.1"/>
    <property type="molecule type" value="Transcribed_RNA"/>
</dbReference>
<sequence length="224" mass="24887">MSFLLNLLPSRWGNKDSPSIDVTRIDPALRQDLSEEMKQVLEVGTEASLSPSSEPEPSTTSYAYMMKQIEEELEEATKNLKQAEEAEVFVSVRLASYKKKIEEVMSKANAPAADGDAADGELNDSNDRNLAQGDIEQVSILKGNEMGLLQQVEEKHLKLLENVIEMRRQVEALEKRKKSIEQMRDEACQFIDAVDAVDSNCPAVAEESEQSINGPERVSNNAAE</sequence>
<evidence type="ECO:0000256" key="1">
    <source>
        <dbReference type="SAM" id="Coils"/>
    </source>
</evidence>
<reference evidence="3" key="1">
    <citation type="submission" date="2021-01" db="EMBL/GenBank/DDBJ databases">
        <authorList>
            <person name="Corre E."/>
            <person name="Pelletier E."/>
            <person name="Niang G."/>
            <person name="Scheremetjew M."/>
            <person name="Finn R."/>
            <person name="Kale V."/>
            <person name="Holt S."/>
            <person name="Cochrane G."/>
            <person name="Meng A."/>
            <person name="Brown T."/>
            <person name="Cohen L."/>
        </authorList>
    </citation>
    <scope>NUCLEOTIDE SEQUENCE</scope>
    <source>
        <strain evidence="3">B650</strain>
    </source>
</reference>
<proteinExistence type="predicted"/>
<organism evidence="3">
    <name type="scientific">Leptocylindrus danicus</name>
    <dbReference type="NCBI Taxonomy" id="163516"/>
    <lineage>
        <taxon>Eukaryota</taxon>
        <taxon>Sar</taxon>
        <taxon>Stramenopiles</taxon>
        <taxon>Ochrophyta</taxon>
        <taxon>Bacillariophyta</taxon>
        <taxon>Coscinodiscophyceae</taxon>
        <taxon>Chaetocerotophycidae</taxon>
        <taxon>Leptocylindrales</taxon>
        <taxon>Leptocylindraceae</taxon>
        <taxon>Leptocylindrus</taxon>
    </lineage>
</organism>
<gene>
    <name evidence="3" type="ORF">LDAN0321_LOCUS15596</name>
</gene>
<evidence type="ECO:0000313" key="3">
    <source>
        <dbReference type="EMBL" id="CAD9597731.1"/>
    </source>
</evidence>
<feature type="compositionally biased region" description="Polar residues" evidence="2">
    <location>
        <begin position="210"/>
        <end position="224"/>
    </location>
</feature>
<feature type="region of interest" description="Disordered" evidence="2">
    <location>
        <begin position="205"/>
        <end position="224"/>
    </location>
</feature>
<dbReference type="AlphaFoldDB" id="A0A7S2L8U1"/>
<feature type="coiled-coil region" evidence="1">
    <location>
        <begin position="149"/>
        <end position="186"/>
    </location>
</feature>
<name>A0A7S2L8U1_9STRA</name>
<evidence type="ECO:0000256" key="2">
    <source>
        <dbReference type="SAM" id="MobiDB-lite"/>
    </source>
</evidence>